<dbReference type="WBParaSite" id="Hba_21681">
    <property type="protein sequence ID" value="Hba_21681"/>
    <property type="gene ID" value="Hba_21681"/>
</dbReference>
<evidence type="ECO:0000256" key="1">
    <source>
        <dbReference type="SAM" id="Phobius"/>
    </source>
</evidence>
<reference evidence="3" key="1">
    <citation type="submission" date="2016-11" db="UniProtKB">
        <authorList>
            <consortium name="WormBaseParasite"/>
        </authorList>
    </citation>
    <scope>IDENTIFICATION</scope>
</reference>
<keyword evidence="1" id="KW-1133">Transmembrane helix</keyword>
<feature type="transmembrane region" description="Helical" evidence="1">
    <location>
        <begin position="39"/>
        <end position="69"/>
    </location>
</feature>
<evidence type="ECO:0000313" key="2">
    <source>
        <dbReference type="Proteomes" id="UP000095283"/>
    </source>
</evidence>
<sequence length="169" mass="20290">MLHICDCIQCIFVSFTIEVKHTRVSHAPSLSASRLRYSAFHFIFLLLIECYILYNCYNCSILIILISLFNYPSMRVASSHQDPRDRKTNTQTEAQLLYFHYNLQIPEPPLQIKCISHNLRCLEESWKFYYTVNDNFQILPNILTLHKTYFRFLFTYENLRTFRYLISCF</sequence>
<name>A0A1I7XWC9_HETBA</name>
<dbReference type="AlphaFoldDB" id="A0A1I7XWC9"/>
<keyword evidence="1" id="KW-0812">Transmembrane</keyword>
<protein>
    <submittedName>
        <fullName evidence="3">Secreted protein</fullName>
    </submittedName>
</protein>
<proteinExistence type="predicted"/>
<dbReference type="Proteomes" id="UP000095283">
    <property type="component" value="Unplaced"/>
</dbReference>
<evidence type="ECO:0000313" key="3">
    <source>
        <dbReference type="WBParaSite" id="Hba_21681"/>
    </source>
</evidence>
<keyword evidence="2" id="KW-1185">Reference proteome</keyword>
<keyword evidence="1" id="KW-0472">Membrane</keyword>
<accession>A0A1I7XWC9</accession>
<organism evidence="2 3">
    <name type="scientific">Heterorhabditis bacteriophora</name>
    <name type="common">Entomopathogenic nematode worm</name>
    <dbReference type="NCBI Taxonomy" id="37862"/>
    <lineage>
        <taxon>Eukaryota</taxon>
        <taxon>Metazoa</taxon>
        <taxon>Ecdysozoa</taxon>
        <taxon>Nematoda</taxon>
        <taxon>Chromadorea</taxon>
        <taxon>Rhabditida</taxon>
        <taxon>Rhabditina</taxon>
        <taxon>Rhabditomorpha</taxon>
        <taxon>Strongyloidea</taxon>
        <taxon>Heterorhabditidae</taxon>
        <taxon>Heterorhabditis</taxon>
    </lineage>
</organism>